<dbReference type="InterPro" id="IPR036645">
    <property type="entry name" value="Elafin-like_sf"/>
</dbReference>
<reference evidence="3 4" key="1">
    <citation type="submission" date="2021-06" db="EMBL/GenBank/DDBJ databases">
        <authorList>
            <person name="Palmer J.M."/>
        </authorList>
    </citation>
    <scope>NUCLEOTIDE SEQUENCE [LARGE SCALE GENOMIC DNA]</scope>
    <source>
        <strain evidence="3 4">MEX-2019</strain>
        <tissue evidence="3">Muscle</tissue>
    </source>
</reference>
<dbReference type="CDD" id="cd00199">
    <property type="entry name" value="WAP"/>
    <property type="match status" value="1"/>
</dbReference>
<proteinExistence type="predicted"/>
<dbReference type="GO" id="GO:0019731">
    <property type="term" value="P:antibacterial humoral response"/>
    <property type="evidence" value="ECO:0007669"/>
    <property type="project" value="TreeGrafter"/>
</dbReference>
<feature type="domain" description="WAP" evidence="2">
    <location>
        <begin position="117"/>
        <end position="162"/>
    </location>
</feature>
<dbReference type="GO" id="GO:0045087">
    <property type="term" value="P:innate immune response"/>
    <property type="evidence" value="ECO:0007669"/>
    <property type="project" value="TreeGrafter"/>
</dbReference>
<feature type="domain" description="WAP" evidence="2">
    <location>
        <begin position="206"/>
        <end position="250"/>
    </location>
</feature>
<dbReference type="InterPro" id="IPR050514">
    <property type="entry name" value="WAP_four-disulfide_core"/>
</dbReference>
<evidence type="ECO:0000313" key="4">
    <source>
        <dbReference type="Proteomes" id="UP001311232"/>
    </source>
</evidence>
<dbReference type="SMART" id="SM00217">
    <property type="entry name" value="WAP"/>
    <property type="match status" value="3"/>
</dbReference>
<feature type="region of interest" description="Disordered" evidence="1">
    <location>
        <begin position="18"/>
        <end position="40"/>
    </location>
</feature>
<feature type="compositionally biased region" description="Acidic residues" evidence="1">
    <location>
        <begin position="19"/>
        <end position="34"/>
    </location>
</feature>
<dbReference type="Gene3D" id="4.10.75.10">
    <property type="entry name" value="Elafin-like"/>
    <property type="match status" value="2"/>
</dbReference>
<dbReference type="PANTHER" id="PTHR19441:SF95">
    <property type="entry name" value="PERLWAPIN ISOFORM X1"/>
    <property type="match status" value="1"/>
</dbReference>
<dbReference type="AlphaFoldDB" id="A0AAV9R0Q9"/>
<evidence type="ECO:0000313" key="3">
    <source>
        <dbReference type="EMBL" id="KAK5602049.1"/>
    </source>
</evidence>
<dbReference type="SUPFAM" id="SSF57256">
    <property type="entry name" value="Elafin-like"/>
    <property type="match status" value="2"/>
</dbReference>
<dbReference type="GO" id="GO:0004867">
    <property type="term" value="F:serine-type endopeptidase inhibitor activity"/>
    <property type="evidence" value="ECO:0007669"/>
    <property type="project" value="TreeGrafter"/>
</dbReference>
<dbReference type="Proteomes" id="UP001311232">
    <property type="component" value="Unassembled WGS sequence"/>
</dbReference>
<dbReference type="GO" id="GO:0005615">
    <property type="term" value="C:extracellular space"/>
    <property type="evidence" value="ECO:0007669"/>
    <property type="project" value="TreeGrafter"/>
</dbReference>
<protein>
    <recommendedName>
        <fullName evidence="2">WAP domain-containing protein</fullName>
    </recommendedName>
</protein>
<organism evidence="3 4">
    <name type="scientific">Crenichthys baileyi</name>
    <name type="common">White River springfish</name>
    <dbReference type="NCBI Taxonomy" id="28760"/>
    <lineage>
        <taxon>Eukaryota</taxon>
        <taxon>Metazoa</taxon>
        <taxon>Chordata</taxon>
        <taxon>Craniata</taxon>
        <taxon>Vertebrata</taxon>
        <taxon>Euteleostomi</taxon>
        <taxon>Actinopterygii</taxon>
        <taxon>Neopterygii</taxon>
        <taxon>Teleostei</taxon>
        <taxon>Neoteleostei</taxon>
        <taxon>Acanthomorphata</taxon>
        <taxon>Ovalentaria</taxon>
        <taxon>Atherinomorphae</taxon>
        <taxon>Cyprinodontiformes</taxon>
        <taxon>Goodeidae</taxon>
        <taxon>Crenichthys</taxon>
    </lineage>
</organism>
<gene>
    <name evidence="3" type="ORF">CRENBAI_017229</name>
</gene>
<comment type="caution">
    <text evidence="3">The sequence shown here is derived from an EMBL/GenBank/DDBJ whole genome shotgun (WGS) entry which is preliminary data.</text>
</comment>
<dbReference type="Pfam" id="PF00095">
    <property type="entry name" value="WAP"/>
    <property type="match status" value="3"/>
</dbReference>
<sequence>MRRRFTVNEALDHIFAANEAEDTQDFSDGDEQASENEHDVECQLEETDTIDQSEEEVTGAEAAPAESFQSKCGNIRWNTVPPDVHGRTAAANIIKMTPGVRRFAVTRSYTVLFPNDPPPKPGQCPRFMTHFPTGVGCNCDQDCPGDDKCCNYQCGSVCMHPVFIKAECPKPNGVGTCDEKCHKDSDCCCGRKCCSNDCGLECTIPKIVKPGHCGLWSLHECGDFCKDDGYCTGDKKCCPSFCGHFCKDPI</sequence>
<dbReference type="EMBL" id="JAHHUM010002632">
    <property type="protein sequence ID" value="KAK5602049.1"/>
    <property type="molecule type" value="Genomic_DNA"/>
</dbReference>
<dbReference type="PANTHER" id="PTHR19441">
    <property type="entry name" value="WHEY ACDIC PROTEIN WAP"/>
    <property type="match status" value="1"/>
</dbReference>
<name>A0AAV9R0Q9_9TELE</name>
<dbReference type="PROSITE" id="PS51390">
    <property type="entry name" value="WAP"/>
    <property type="match status" value="2"/>
</dbReference>
<evidence type="ECO:0000259" key="2">
    <source>
        <dbReference type="PROSITE" id="PS51390"/>
    </source>
</evidence>
<keyword evidence="4" id="KW-1185">Reference proteome</keyword>
<dbReference type="PRINTS" id="PR00003">
    <property type="entry name" value="4DISULPHCORE"/>
</dbReference>
<evidence type="ECO:0000256" key="1">
    <source>
        <dbReference type="SAM" id="MobiDB-lite"/>
    </source>
</evidence>
<accession>A0AAV9R0Q9</accession>
<dbReference type="InterPro" id="IPR008197">
    <property type="entry name" value="WAP_dom"/>
</dbReference>